<dbReference type="Gene3D" id="1.10.260.40">
    <property type="entry name" value="lambda repressor-like DNA-binding domains"/>
    <property type="match status" value="1"/>
</dbReference>
<sequence>MEIPDLPLPDLLKYLRNAARMTQAEEAERLCEHTGTCTLTRHEVGRWEQGRVRPDAWLPALAEVLGVDLEILERAPSKKETTASYPVPSSYSGQEAEVSRWVTGKRSGQVSDIDVLLRVADGLQLPAAARHALGLAAGPAPSPRPTGPRLAICGSRAPGTDPRAIDSVVPHLARLLAVRPYRLNHGPVGIGIEIATYIADHYAPPGQGAAIGIFGHRNVIGDADLIVAIGGAAGTATELDLAITMRKPVIAIAACGGAAARFHAQAHTDPSLRPHLTDIQFAWLGEPAPGPHLTAIITELLEPAP</sequence>
<name>A0ABW3DLC3_9ACTN</name>
<feature type="domain" description="HTH cro/C1-type" evidence="1">
    <location>
        <begin position="12"/>
        <end position="72"/>
    </location>
</feature>
<dbReference type="EMBL" id="JBHTHX010000038">
    <property type="protein sequence ID" value="MFD0883447.1"/>
    <property type="molecule type" value="Genomic_DNA"/>
</dbReference>
<dbReference type="InterPro" id="IPR001387">
    <property type="entry name" value="Cro/C1-type_HTH"/>
</dbReference>
<organism evidence="2 3">
    <name type="scientific">Streptosporangium algeriense</name>
    <dbReference type="NCBI Taxonomy" id="1682748"/>
    <lineage>
        <taxon>Bacteria</taxon>
        <taxon>Bacillati</taxon>
        <taxon>Actinomycetota</taxon>
        <taxon>Actinomycetes</taxon>
        <taxon>Streptosporangiales</taxon>
        <taxon>Streptosporangiaceae</taxon>
        <taxon>Streptosporangium</taxon>
    </lineage>
</organism>
<dbReference type="SUPFAM" id="SSF47413">
    <property type="entry name" value="lambda repressor-like DNA-binding domains"/>
    <property type="match status" value="1"/>
</dbReference>
<proteinExistence type="predicted"/>
<evidence type="ECO:0000313" key="3">
    <source>
        <dbReference type="Proteomes" id="UP001597024"/>
    </source>
</evidence>
<protein>
    <submittedName>
        <fullName evidence="2">Helix-turn-helix domain-containing protein</fullName>
    </submittedName>
</protein>
<dbReference type="Proteomes" id="UP001597024">
    <property type="component" value="Unassembled WGS sequence"/>
</dbReference>
<dbReference type="InterPro" id="IPR010982">
    <property type="entry name" value="Lambda_DNA-bd_dom_sf"/>
</dbReference>
<evidence type="ECO:0000259" key="1">
    <source>
        <dbReference type="PROSITE" id="PS50943"/>
    </source>
</evidence>
<dbReference type="PROSITE" id="PS50943">
    <property type="entry name" value="HTH_CROC1"/>
    <property type="match status" value="1"/>
</dbReference>
<gene>
    <name evidence="2" type="ORF">ACFQ08_02600</name>
</gene>
<comment type="caution">
    <text evidence="2">The sequence shown here is derived from an EMBL/GenBank/DDBJ whole genome shotgun (WGS) entry which is preliminary data.</text>
</comment>
<keyword evidence="3" id="KW-1185">Reference proteome</keyword>
<evidence type="ECO:0000313" key="2">
    <source>
        <dbReference type="EMBL" id="MFD0883447.1"/>
    </source>
</evidence>
<reference evidence="3" key="1">
    <citation type="journal article" date="2019" name="Int. J. Syst. Evol. Microbiol.">
        <title>The Global Catalogue of Microorganisms (GCM) 10K type strain sequencing project: providing services to taxonomists for standard genome sequencing and annotation.</title>
        <authorList>
            <consortium name="The Broad Institute Genomics Platform"/>
            <consortium name="The Broad Institute Genome Sequencing Center for Infectious Disease"/>
            <person name="Wu L."/>
            <person name="Ma J."/>
        </authorList>
    </citation>
    <scope>NUCLEOTIDE SEQUENCE [LARGE SCALE GENOMIC DNA]</scope>
    <source>
        <strain evidence="3">CCUG 62974</strain>
    </source>
</reference>
<dbReference type="Gene3D" id="3.40.50.450">
    <property type="match status" value="1"/>
</dbReference>
<accession>A0ABW3DLC3</accession>
<dbReference type="CDD" id="cd00093">
    <property type="entry name" value="HTH_XRE"/>
    <property type="match status" value="1"/>
</dbReference>
<dbReference type="SUPFAM" id="SSF102405">
    <property type="entry name" value="MCP/YpsA-like"/>
    <property type="match status" value="1"/>
</dbReference>